<keyword evidence="2" id="KW-1015">Disulfide bond</keyword>
<protein>
    <submittedName>
        <fullName evidence="6">Uncharacterized protein LOC109099717</fullName>
    </submittedName>
</protein>
<dbReference type="InterPro" id="IPR001304">
    <property type="entry name" value="C-type_lectin-like"/>
</dbReference>
<feature type="transmembrane region" description="Helical" evidence="4">
    <location>
        <begin position="133"/>
        <end position="157"/>
    </location>
</feature>
<dbReference type="KEGG" id="ccar:109099717"/>
<gene>
    <name evidence="6" type="primary">LOC109099717</name>
</gene>
<keyword evidence="4" id="KW-1133">Transmembrane helix</keyword>
<reference evidence="6" key="1">
    <citation type="submission" date="2025-08" db="UniProtKB">
        <authorList>
            <consortium name="RefSeq"/>
        </authorList>
    </citation>
    <scope>IDENTIFICATION</scope>
    <source>
        <tissue evidence="6">Muscle</tissue>
    </source>
</reference>
<accession>A0A9Q9XYQ8</accession>
<feature type="domain" description="C-type lectin" evidence="5">
    <location>
        <begin position="166"/>
        <end position="232"/>
    </location>
</feature>
<dbReference type="SMART" id="SM00034">
    <property type="entry name" value="CLECT"/>
    <property type="match status" value="1"/>
</dbReference>
<dbReference type="PANTHER" id="PTHR46746">
    <property type="entry name" value="KILLER CELL LECTIN-LIKE RECEPTOR SUBFAMILY F MEMBER 2"/>
    <property type="match status" value="1"/>
</dbReference>
<dbReference type="InterPro" id="IPR051379">
    <property type="entry name" value="C-type_Lectin_Receptor_IMM"/>
</dbReference>
<dbReference type="RefSeq" id="XP_042610474.1">
    <property type="nucleotide sequence ID" value="XM_042754540.1"/>
</dbReference>
<dbReference type="PANTHER" id="PTHR46746:SF9">
    <property type="entry name" value="CD209 ANTIGEN-LIKE PROTEIN C-LIKE"/>
    <property type="match status" value="1"/>
</dbReference>
<organism evidence="6">
    <name type="scientific">Cyprinus carpio</name>
    <name type="common">Common carp</name>
    <dbReference type="NCBI Taxonomy" id="7962"/>
    <lineage>
        <taxon>Eukaryota</taxon>
        <taxon>Metazoa</taxon>
        <taxon>Chordata</taxon>
        <taxon>Craniata</taxon>
        <taxon>Vertebrata</taxon>
        <taxon>Euteleostomi</taxon>
        <taxon>Actinopterygii</taxon>
        <taxon>Neopterygii</taxon>
        <taxon>Teleostei</taxon>
        <taxon>Ostariophysi</taxon>
        <taxon>Cypriniformes</taxon>
        <taxon>Cyprinidae</taxon>
        <taxon>Cyprininae</taxon>
        <taxon>Cyprinus</taxon>
    </lineage>
</organism>
<name>A0A9Q9XYQ8_CYPCA</name>
<feature type="region of interest" description="Disordered" evidence="3">
    <location>
        <begin position="1"/>
        <end position="20"/>
    </location>
</feature>
<dbReference type="AlphaFoldDB" id="A0A9Q9XYQ8"/>
<proteinExistence type="predicted"/>
<dbReference type="GeneID" id="109099717"/>
<evidence type="ECO:0000256" key="1">
    <source>
        <dbReference type="ARBA" id="ARBA00022734"/>
    </source>
</evidence>
<evidence type="ECO:0000256" key="3">
    <source>
        <dbReference type="SAM" id="MobiDB-lite"/>
    </source>
</evidence>
<dbReference type="Pfam" id="PF00059">
    <property type="entry name" value="Lectin_C"/>
    <property type="match status" value="1"/>
</dbReference>
<evidence type="ECO:0000313" key="6">
    <source>
        <dbReference type="RefSeq" id="XP_042610474.1"/>
    </source>
</evidence>
<dbReference type="OrthoDB" id="538816at2759"/>
<dbReference type="PROSITE" id="PS50041">
    <property type="entry name" value="C_TYPE_LECTIN_2"/>
    <property type="match status" value="1"/>
</dbReference>
<keyword evidence="4" id="KW-0812">Transmembrane</keyword>
<dbReference type="GO" id="GO:0030246">
    <property type="term" value="F:carbohydrate binding"/>
    <property type="evidence" value="ECO:0007669"/>
    <property type="project" value="UniProtKB-KW"/>
</dbReference>
<evidence type="ECO:0000256" key="2">
    <source>
        <dbReference type="ARBA" id="ARBA00023157"/>
    </source>
</evidence>
<dbReference type="Proteomes" id="UP001155660">
    <property type="component" value="Unplaced"/>
</dbReference>
<sequence length="417" mass="47213">MASRVSQIRPGGPPPQLPPLIPVLHPTSRAPTTPYLVCEINGRVPLFVRGGAFTECLSLDVMDGMWTGTGHCEFSLGSKISRILFERHLLDKADRYAYGNSDDLDWDPKTKDIADASEHTFSSRKEKDPSCKAVLLAVLSVSLLVALLALCVLGILYSPFERIKYYYFSSEKLSWMESRDYCTKTGGQLVTIIGKDDQYNLASIKLKEAHWIGLHDLYTEGHWMWVDSTTLSGEIILSPSHYEKLHEALDDMEEHDIIRKSASDYASPLVLFWKRNGDPRLCTDFRWLNMRTVKDAHPLLHQADALAALAHRALLPHAGLYAARVCVIQNKQGSDGKNFRSLSFVSTQRRKHTATIATEKCAMFFCDRFWHKRTAGLSEPDNWTQEDSDGEDCACLETESEWFDASCSKLKKFIWEK</sequence>
<keyword evidence="4" id="KW-0472">Membrane</keyword>
<evidence type="ECO:0000256" key="4">
    <source>
        <dbReference type="SAM" id="Phobius"/>
    </source>
</evidence>
<feature type="compositionally biased region" description="Pro residues" evidence="3">
    <location>
        <begin position="11"/>
        <end position="20"/>
    </location>
</feature>
<evidence type="ECO:0000259" key="5">
    <source>
        <dbReference type="PROSITE" id="PS50041"/>
    </source>
</evidence>
<keyword evidence="1" id="KW-0430">Lectin</keyword>